<sequence>MTSSCLRRLERVRNCSALRLSFSKGPTRLSSSPKISLRRSRFSSALVRRRCASFLRYRYFAIPLASSKISRRSPLFAPTISAMRPCPIME</sequence>
<protein>
    <submittedName>
        <fullName evidence="1">Uncharacterized protein</fullName>
    </submittedName>
</protein>
<organism evidence="1">
    <name type="scientific">gut metagenome</name>
    <dbReference type="NCBI Taxonomy" id="749906"/>
    <lineage>
        <taxon>unclassified sequences</taxon>
        <taxon>metagenomes</taxon>
        <taxon>organismal metagenomes</taxon>
    </lineage>
</organism>
<proteinExistence type="predicted"/>
<gene>
    <name evidence="1" type="ORF">EVA_09620</name>
</gene>
<reference evidence="1" key="1">
    <citation type="journal article" date="2012" name="PLoS ONE">
        <title>Gene sets for utilization of primary and secondary nutrition supplies in the distal gut of endangered iberian lynx.</title>
        <authorList>
            <person name="Alcaide M."/>
            <person name="Messina E."/>
            <person name="Richter M."/>
            <person name="Bargiela R."/>
            <person name="Peplies J."/>
            <person name="Huws S.A."/>
            <person name="Newbold C.J."/>
            <person name="Golyshin P.N."/>
            <person name="Simon M.A."/>
            <person name="Lopez G."/>
            <person name="Yakimov M.M."/>
            <person name="Ferrer M."/>
        </authorList>
    </citation>
    <scope>NUCLEOTIDE SEQUENCE</scope>
</reference>
<comment type="caution">
    <text evidence="1">The sequence shown here is derived from an EMBL/GenBank/DDBJ whole genome shotgun (WGS) entry which is preliminary data.</text>
</comment>
<dbReference type="AlphaFoldDB" id="J9G5X4"/>
<dbReference type="EMBL" id="AMCI01002613">
    <property type="protein sequence ID" value="EJX02274.1"/>
    <property type="molecule type" value="Genomic_DNA"/>
</dbReference>
<accession>J9G5X4</accession>
<name>J9G5X4_9ZZZZ</name>
<evidence type="ECO:0000313" key="1">
    <source>
        <dbReference type="EMBL" id="EJX02274.1"/>
    </source>
</evidence>